<organism evidence="3 4">
    <name type="scientific">Geobacter benzoatilyticus</name>
    <dbReference type="NCBI Taxonomy" id="2815309"/>
    <lineage>
        <taxon>Bacteria</taxon>
        <taxon>Pseudomonadati</taxon>
        <taxon>Thermodesulfobacteriota</taxon>
        <taxon>Desulfuromonadia</taxon>
        <taxon>Geobacterales</taxon>
        <taxon>Geobacteraceae</taxon>
        <taxon>Geobacter</taxon>
    </lineage>
</organism>
<dbReference type="InterPro" id="IPR000238">
    <property type="entry name" value="RbfA"/>
</dbReference>
<dbReference type="Pfam" id="PF02033">
    <property type="entry name" value="RBFA"/>
    <property type="match status" value="1"/>
</dbReference>
<dbReference type="RefSeq" id="WP_207162999.1">
    <property type="nucleotide sequence ID" value="NZ_CP071382.1"/>
</dbReference>
<dbReference type="Gene3D" id="3.30.300.20">
    <property type="match status" value="1"/>
</dbReference>
<evidence type="ECO:0000256" key="1">
    <source>
        <dbReference type="ARBA" id="ARBA00022517"/>
    </source>
</evidence>
<dbReference type="PANTHER" id="PTHR33515">
    <property type="entry name" value="RIBOSOME-BINDING FACTOR A, CHLOROPLASTIC-RELATED"/>
    <property type="match status" value="1"/>
</dbReference>
<dbReference type="PROSITE" id="PS01319">
    <property type="entry name" value="RBFA"/>
    <property type="match status" value="1"/>
</dbReference>
<comment type="subcellular location">
    <subcellularLocation>
        <location evidence="2">Cytoplasm</location>
    </subcellularLocation>
</comment>
<proteinExistence type="inferred from homology"/>
<comment type="similarity">
    <text evidence="2">Belongs to the RbfA family.</text>
</comment>
<dbReference type="SUPFAM" id="SSF89919">
    <property type="entry name" value="Ribosome-binding factor A, RbfA"/>
    <property type="match status" value="1"/>
</dbReference>
<dbReference type="HAMAP" id="MF_00003">
    <property type="entry name" value="RbfA"/>
    <property type="match status" value="1"/>
</dbReference>
<sequence>MYKRSDKVSEAIHELVSSLIVKGLKDPRIGFMTITGVKVTDDIRHATIFYTVMGGEDERKATAQGLNSAVGFIRKEVGKELRLRFAPEIIFKYDDSIEYGNRIDKLLKEISIGEGDND</sequence>
<protein>
    <recommendedName>
        <fullName evidence="2">Ribosome-binding factor A</fullName>
    </recommendedName>
</protein>
<keyword evidence="4" id="KW-1185">Reference proteome</keyword>
<keyword evidence="1 2" id="KW-0690">Ribosome biogenesis</keyword>
<dbReference type="InterPro" id="IPR023799">
    <property type="entry name" value="RbfA_dom_sf"/>
</dbReference>
<evidence type="ECO:0000313" key="3">
    <source>
        <dbReference type="EMBL" id="QSV45194.1"/>
    </source>
</evidence>
<dbReference type="InterPro" id="IPR015946">
    <property type="entry name" value="KH_dom-like_a/b"/>
</dbReference>
<comment type="subunit">
    <text evidence="2">Monomer. Binds 30S ribosomal subunits, but not 50S ribosomal subunits or 70S ribosomes.</text>
</comment>
<keyword evidence="2" id="KW-0963">Cytoplasm</keyword>
<dbReference type="EMBL" id="CP071382">
    <property type="protein sequence ID" value="QSV45194.1"/>
    <property type="molecule type" value="Genomic_DNA"/>
</dbReference>
<dbReference type="NCBIfam" id="TIGR00082">
    <property type="entry name" value="rbfA"/>
    <property type="match status" value="1"/>
</dbReference>
<dbReference type="InterPro" id="IPR020053">
    <property type="entry name" value="Ribosome-bd_factorA_CS"/>
</dbReference>
<comment type="function">
    <text evidence="2">One of several proteins that assist in the late maturation steps of the functional core of the 30S ribosomal subunit. Associates with free 30S ribosomal subunits (but not with 30S subunits that are part of 70S ribosomes or polysomes). Required for efficient processing of 16S rRNA. May interact with the 5'-terminal helix region of 16S rRNA.</text>
</comment>
<gene>
    <name evidence="2" type="primary">rbfA</name>
    <name evidence="3" type="ORF">JZM60_13770</name>
</gene>
<evidence type="ECO:0000256" key="2">
    <source>
        <dbReference type="HAMAP-Rule" id="MF_00003"/>
    </source>
</evidence>
<dbReference type="PANTHER" id="PTHR33515:SF1">
    <property type="entry name" value="RIBOSOME-BINDING FACTOR A, CHLOROPLASTIC-RELATED"/>
    <property type="match status" value="1"/>
</dbReference>
<accession>A0ABX7Q1C5</accession>
<name>A0ABX7Q1C5_9BACT</name>
<dbReference type="Proteomes" id="UP000663651">
    <property type="component" value="Chromosome"/>
</dbReference>
<dbReference type="NCBIfam" id="NF010388">
    <property type="entry name" value="PRK13815.1"/>
    <property type="match status" value="1"/>
</dbReference>
<evidence type="ECO:0000313" key="4">
    <source>
        <dbReference type="Proteomes" id="UP000663651"/>
    </source>
</evidence>
<reference evidence="3 4" key="1">
    <citation type="submission" date="2021-03" db="EMBL/GenBank/DDBJ databases">
        <title>Geobacter metallireducens gen. nov. sp. nov., a microorganism capable of coupling the complete oxidation of organic compounds to the reduction of iron and other metals.</title>
        <authorList>
            <person name="Li Y."/>
        </authorList>
    </citation>
    <scope>NUCLEOTIDE SEQUENCE [LARGE SCALE GENOMIC DNA]</scope>
    <source>
        <strain evidence="3 4">Jerry-YX</strain>
    </source>
</reference>